<accession>A0A316TV03</accession>
<feature type="transmembrane region" description="Helical" evidence="5">
    <location>
        <begin position="6"/>
        <end position="26"/>
    </location>
</feature>
<organism evidence="6 7">
    <name type="scientific">Nocardioides silvaticus</name>
    <dbReference type="NCBI Taxonomy" id="2201891"/>
    <lineage>
        <taxon>Bacteria</taxon>
        <taxon>Bacillati</taxon>
        <taxon>Actinomycetota</taxon>
        <taxon>Actinomycetes</taxon>
        <taxon>Propionibacteriales</taxon>
        <taxon>Nocardioidaceae</taxon>
        <taxon>Nocardioides</taxon>
    </lineage>
</organism>
<keyword evidence="2 5" id="KW-0812">Transmembrane</keyword>
<reference evidence="6 7" key="1">
    <citation type="submission" date="2018-05" db="EMBL/GenBank/DDBJ databases">
        <title>Nocardioides silvaticus genome.</title>
        <authorList>
            <person name="Li C."/>
            <person name="Wang G."/>
        </authorList>
    </citation>
    <scope>NUCLEOTIDE SEQUENCE [LARGE SCALE GENOMIC DNA]</scope>
    <source>
        <strain evidence="6 7">CCTCC AB 2018079</strain>
    </source>
</reference>
<evidence type="ECO:0000313" key="7">
    <source>
        <dbReference type="Proteomes" id="UP000245507"/>
    </source>
</evidence>
<dbReference type="GO" id="GO:0016020">
    <property type="term" value="C:membrane"/>
    <property type="evidence" value="ECO:0007669"/>
    <property type="project" value="UniProtKB-SubCell"/>
</dbReference>
<comment type="subcellular location">
    <subcellularLocation>
        <location evidence="1">Membrane</location>
        <topology evidence="1">Multi-pass membrane protein</topology>
    </subcellularLocation>
</comment>
<feature type="transmembrane region" description="Helical" evidence="5">
    <location>
        <begin position="100"/>
        <end position="118"/>
    </location>
</feature>
<evidence type="ECO:0000256" key="1">
    <source>
        <dbReference type="ARBA" id="ARBA00004141"/>
    </source>
</evidence>
<evidence type="ECO:0000256" key="2">
    <source>
        <dbReference type="ARBA" id="ARBA00022692"/>
    </source>
</evidence>
<protein>
    <submittedName>
        <fullName evidence="6">Invasion protein</fullName>
    </submittedName>
</protein>
<proteinExistence type="predicted"/>
<dbReference type="Proteomes" id="UP000245507">
    <property type="component" value="Unassembled WGS sequence"/>
</dbReference>
<dbReference type="OrthoDB" id="3700080at2"/>
<sequence length="120" mass="11842">MSAEAIGATWVIGVAVASGFIGLGVAKVAKTQAMRARAEHVGLDARAYQLIGVAEFAGGVGVLAGLRYPPLGFAAGAGLLVLMTGAVLAHARAADGPTQLLPAAVFAAGTLAYLLGLGTR</sequence>
<dbReference type="Pfam" id="PF13564">
    <property type="entry name" value="DoxX_2"/>
    <property type="match status" value="1"/>
</dbReference>
<feature type="transmembrane region" description="Helical" evidence="5">
    <location>
        <begin position="47"/>
        <end position="65"/>
    </location>
</feature>
<dbReference type="AlphaFoldDB" id="A0A316TV03"/>
<comment type="caution">
    <text evidence="6">The sequence shown here is derived from an EMBL/GenBank/DDBJ whole genome shotgun (WGS) entry which is preliminary data.</text>
</comment>
<keyword evidence="7" id="KW-1185">Reference proteome</keyword>
<name>A0A316TV03_9ACTN</name>
<dbReference type="RefSeq" id="WP_109693365.1">
    <property type="nucleotide sequence ID" value="NZ_QGDD01000003.1"/>
</dbReference>
<keyword evidence="3 5" id="KW-1133">Transmembrane helix</keyword>
<gene>
    <name evidence="6" type="ORF">DJ010_09175</name>
</gene>
<dbReference type="EMBL" id="QGDD01000003">
    <property type="protein sequence ID" value="PWN03276.1"/>
    <property type="molecule type" value="Genomic_DNA"/>
</dbReference>
<evidence type="ECO:0000256" key="3">
    <source>
        <dbReference type="ARBA" id="ARBA00022989"/>
    </source>
</evidence>
<feature type="transmembrane region" description="Helical" evidence="5">
    <location>
        <begin position="71"/>
        <end position="88"/>
    </location>
</feature>
<evidence type="ECO:0000313" key="6">
    <source>
        <dbReference type="EMBL" id="PWN03276.1"/>
    </source>
</evidence>
<keyword evidence="4 5" id="KW-0472">Membrane</keyword>
<evidence type="ECO:0000256" key="5">
    <source>
        <dbReference type="SAM" id="Phobius"/>
    </source>
</evidence>
<dbReference type="InterPro" id="IPR032808">
    <property type="entry name" value="DoxX"/>
</dbReference>
<evidence type="ECO:0000256" key="4">
    <source>
        <dbReference type="ARBA" id="ARBA00023136"/>
    </source>
</evidence>